<dbReference type="Gene3D" id="1.10.10.60">
    <property type="entry name" value="Homeodomain-like"/>
    <property type="match status" value="1"/>
</dbReference>
<dbReference type="InterPro" id="IPR036271">
    <property type="entry name" value="Tet_transcr_reg_TetR-rel_C_sf"/>
</dbReference>
<keyword evidence="4" id="KW-0804">Transcription</keyword>
<evidence type="ECO:0000256" key="4">
    <source>
        <dbReference type="ARBA" id="ARBA00023163"/>
    </source>
</evidence>
<reference evidence="7 8" key="1">
    <citation type="journal article" date="2019" name="Int. J. Syst. Evol. Microbiol.">
        <title>The Global Catalogue of Microorganisms (GCM) 10K type strain sequencing project: providing services to taxonomists for standard genome sequencing and annotation.</title>
        <authorList>
            <consortium name="The Broad Institute Genomics Platform"/>
            <consortium name="The Broad Institute Genome Sequencing Center for Infectious Disease"/>
            <person name="Wu L."/>
            <person name="Ma J."/>
        </authorList>
    </citation>
    <scope>NUCLEOTIDE SEQUENCE [LARGE SCALE GENOMIC DNA]</scope>
    <source>
        <strain evidence="7 8">JCM 14718</strain>
    </source>
</reference>
<name>A0ABN2FTZ6_9ACTN</name>
<dbReference type="InterPro" id="IPR009057">
    <property type="entry name" value="Homeodomain-like_sf"/>
</dbReference>
<dbReference type="EMBL" id="BAAANY010000002">
    <property type="protein sequence ID" value="GAA1659482.1"/>
    <property type="molecule type" value="Genomic_DNA"/>
</dbReference>
<keyword evidence="2" id="KW-0805">Transcription regulation</keyword>
<dbReference type="Pfam" id="PF02909">
    <property type="entry name" value="TetR_C_1"/>
    <property type="match status" value="1"/>
</dbReference>
<dbReference type="InterPro" id="IPR001647">
    <property type="entry name" value="HTH_TetR"/>
</dbReference>
<organism evidence="7 8">
    <name type="scientific">Fodinicola feengrottensis</name>
    <dbReference type="NCBI Taxonomy" id="435914"/>
    <lineage>
        <taxon>Bacteria</taxon>
        <taxon>Bacillati</taxon>
        <taxon>Actinomycetota</taxon>
        <taxon>Actinomycetes</taxon>
        <taxon>Mycobacteriales</taxon>
        <taxon>Fodinicola</taxon>
    </lineage>
</organism>
<dbReference type="PANTHER" id="PTHR30055">
    <property type="entry name" value="HTH-TYPE TRANSCRIPTIONAL REGULATOR RUTR"/>
    <property type="match status" value="1"/>
</dbReference>
<feature type="domain" description="HTH tetR-type" evidence="6">
    <location>
        <begin position="4"/>
        <end position="64"/>
    </location>
</feature>
<dbReference type="PROSITE" id="PS50977">
    <property type="entry name" value="HTH_TETR_2"/>
    <property type="match status" value="1"/>
</dbReference>
<dbReference type="Gene3D" id="1.10.357.10">
    <property type="entry name" value="Tetracycline Repressor, domain 2"/>
    <property type="match status" value="1"/>
</dbReference>
<evidence type="ECO:0000259" key="6">
    <source>
        <dbReference type="PROSITE" id="PS50977"/>
    </source>
</evidence>
<evidence type="ECO:0000313" key="8">
    <source>
        <dbReference type="Proteomes" id="UP001500618"/>
    </source>
</evidence>
<keyword evidence="3 5" id="KW-0238">DNA-binding</keyword>
<evidence type="ECO:0000256" key="1">
    <source>
        <dbReference type="ARBA" id="ARBA00022491"/>
    </source>
</evidence>
<feature type="DNA-binding region" description="H-T-H motif" evidence="5">
    <location>
        <begin position="27"/>
        <end position="46"/>
    </location>
</feature>
<proteinExistence type="predicted"/>
<evidence type="ECO:0000256" key="2">
    <source>
        <dbReference type="ARBA" id="ARBA00023015"/>
    </source>
</evidence>
<dbReference type="InterPro" id="IPR004111">
    <property type="entry name" value="Repressor_TetR_C"/>
</dbReference>
<dbReference type="Pfam" id="PF00440">
    <property type="entry name" value="TetR_N"/>
    <property type="match status" value="1"/>
</dbReference>
<keyword evidence="1" id="KW-0678">Repressor</keyword>
<evidence type="ECO:0000256" key="5">
    <source>
        <dbReference type="PROSITE-ProRule" id="PRU00335"/>
    </source>
</evidence>
<gene>
    <name evidence="7" type="ORF">GCM10009765_06050</name>
</gene>
<dbReference type="SUPFAM" id="SSF48498">
    <property type="entry name" value="Tetracyclin repressor-like, C-terminal domain"/>
    <property type="match status" value="1"/>
</dbReference>
<dbReference type="RefSeq" id="WP_344306898.1">
    <property type="nucleotide sequence ID" value="NZ_BAAANY010000002.1"/>
</dbReference>
<dbReference type="PRINTS" id="PR00455">
    <property type="entry name" value="HTHTETR"/>
</dbReference>
<evidence type="ECO:0000313" key="7">
    <source>
        <dbReference type="EMBL" id="GAA1659482.1"/>
    </source>
</evidence>
<protein>
    <submittedName>
        <fullName evidence="7">TetR/AcrR family transcriptional regulator C-terminal domain-containing protein</fullName>
    </submittedName>
</protein>
<comment type="caution">
    <text evidence="7">The sequence shown here is derived from an EMBL/GenBank/DDBJ whole genome shotgun (WGS) entry which is preliminary data.</text>
</comment>
<accession>A0ABN2FTZ6</accession>
<dbReference type="PANTHER" id="PTHR30055:SF151">
    <property type="entry name" value="TRANSCRIPTIONAL REGULATORY PROTEIN"/>
    <property type="match status" value="1"/>
</dbReference>
<dbReference type="Proteomes" id="UP001500618">
    <property type="component" value="Unassembled WGS sequence"/>
</dbReference>
<dbReference type="InterPro" id="IPR003012">
    <property type="entry name" value="Tet_transcr_reg_TetR"/>
</dbReference>
<dbReference type="PRINTS" id="PR00400">
    <property type="entry name" value="TETREPRESSOR"/>
</dbReference>
<dbReference type="SUPFAM" id="SSF46689">
    <property type="entry name" value="Homeodomain-like"/>
    <property type="match status" value="1"/>
</dbReference>
<sequence>MRQGLTRAAIVAAAIEVIDTVGLEKLTMRRLASQVGVEPMSLYHHFPNKANLLDAIVDSAAISYATAAKAHLAEHPAAGTSWPTGLQALGTAMRTALLTHPRLIPLVSTRPASPGTAEELGEDLLDAMTGAGFSRRDAEYALQSIVVYVIGHVLAEAGQTPGAADVPNRSADQTYYDDWFTLGLTALIEGLSVRKNPPRA</sequence>
<dbReference type="InterPro" id="IPR050109">
    <property type="entry name" value="HTH-type_TetR-like_transc_reg"/>
</dbReference>
<keyword evidence="8" id="KW-1185">Reference proteome</keyword>
<evidence type="ECO:0000256" key="3">
    <source>
        <dbReference type="ARBA" id="ARBA00023125"/>
    </source>
</evidence>